<feature type="transmembrane region" description="Helical" evidence="1">
    <location>
        <begin position="112"/>
        <end position="134"/>
    </location>
</feature>
<name>A0AA38I7P4_9CUCU</name>
<dbReference type="AlphaFoldDB" id="A0AA38I7P4"/>
<accession>A0AA38I7P4</accession>
<sequence>MCRQFNVLDMSSVKVSLEIIEAFSPILRLSRLICLQPLKWQKLTDSSWVIIKSKTYIACSIIFNIFIGEWSFEVAFSTTVLSLVTFGVYGLYKIYQIEIIYAIRLQNGPRRYVKFTDLTVVFSTFVIGVATMAWKVDKYIHYFHHLNKVDFTPRHKDNLY</sequence>
<organism evidence="2 3">
    <name type="scientific">Zophobas morio</name>
    <dbReference type="NCBI Taxonomy" id="2755281"/>
    <lineage>
        <taxon>Eukaryota</taxon>
        <taxon>Metazoa</taxon>
        <taxon>Ecdysozoa</taxon>
        <taxon>Arthropoda</taxon>
        <taxon>Hexapoda</taxon>
        <taxon>Insecta</taxon>
        <taxon>Pterygota</taxon>
        <taxon>Neoptera</taxon>
        <taxon>Endopterygota</taxon>
        <taxon>Coleoptera</taxon>
        <taxon>Polyphaga</taxon>
        <taxon>Cucujiformia</taxon>
        <taxon>Tenebrionidae</taxon>
        <taxon>Zophobas</taxon>
    </lineage>
</organism>
<protein>
    <submittedName>
        <fullName evidence="2">Uncharacterized protein</fullName>
    </submittedName>
</protein>
<evidence type="ECO:0000313" key="3">
    <source>
        <dbReference type="Proteomes" id="UP001168821"/>
    </source>
</evidence>
<keyword evidence="1" id="KW-0812">Transmembrane</keyword>
<evidence type="ECO:0000256" key="1">
    <source>
        <dbReference type="SAM" id="Phobius"/>
    </source>
</evidence>
<reference evidence="2" key="1">
    <citation type="journal article" date="2023" name="G3 (Bethesda)">
        <title>Whole genome assemblies of Zophobas morio and Tenebrio molitor.</title>
        <authorList>
            <person name="Kaur S."/>
            <person name="Stinson S.A."/>
            <person name="diCenzo G.C."/>
        </authorList>
    </citation>
    <scope>NUCLEOTIDE SEQUENCE</scope>
    <source>
        <strain evidence="2">QUZm001</strain>
    </source>
</reference>
<keyword evidence="1" id="KW-0472">Membrane</keyword>
<dbReference type="EMBL" id="JALNTZ010000005">
    <property type="protein sequence ID" value="KAJ3650970.1"/>
    <property type="molecule type" value="Genomic_DNA"/>
</dbReference>
<feature type="transmembrane region" description="Helical" evidence="1">
    <location>
        <begin position="74"/>
        <end position="92"/>
    </location>
</feature>
<keyword evidence="3" id="KW-1185">Reference proteome</keyword>
<gene>
    <name evidence="2" type="ORF">Zmor_017041</name>
</gene>
<dbReference type="Proteomes" id="UP001168821">
    <property type="component" value="Unassembled WGS sequence"/>
</dbReference>
<evidence type="ECO:0000313" key="2">
    <source>
        <dbReference type="EMBL" id="KAJ3650970.1"/>
    </source>
</evidence>
<comment type="caution">
    <text evidence="2">The sequence shown here is derived from an EMBL/GenBank/DDBJ whole genome shotgun (WGS) entry which is preliminary data.</text>
</comment>
<keyword evidence="1" id="KW-1133">Transmembrane helix</keyword>
<proteinExistence type="predicted"/>